<dbReference type="EMBL" id="CM001555">
    <property type="protein sequence ID" value="EJG07372.1"/>
    <property type="molecule type" value="Genomic_DNA"/>
</dbReference>
<organism evidence="1 2">
    <name type="scientific">Methanofollis liminatans DSM 4140</name>
    <dbReference type="NCBI Taxonomy" id="28892"/>
    <lineage>
        <taxon>Archaea</taxon>
        <taxon>Methanobacteriati</taxon>
        <taxon>Methanobacteriota</taxon>
        <taxon>Stenosarchaea group</taxon>
        <taxon>Methanomicrobia</taxon>
        <taxon>Methanomicrobiales</taxon>
        <taxon>Methanomicrobiaceae</taxon>
        <taxon>Methanofollis</taxon>
    </lineage>
</organism>
<dbReference type="AlphaFoldDB" id="J1L2U2"/>
<name>J1L2U2_9EURY</name>
<protein>
    <submittedName>
        <fullName evidence="1">Uncharacterized protein</fullName>
    </submittedName>
</protein>
<accession>J1L2U2</accession>
<reference evidence="1 2" key="1">
    <citation type="submission" date="2011-08" db="EMBL/GenBank/DDBJ databases">
        <title>The complete genome of Methanofollis liminatans DSM 4140.</title>
        <authorList>
            <consortium name="US DOE Joint Genome Institute (JGI-PGF)"/>
            <person name="Lucas S."/>
            <person name="Han J."/>
            <person name="Lapidus A."/>
            <person name="Bruce D."/>
            <person name="Goodwin L."/>
            <person name="Pitluck S."/>
            <person name="Peters L."/>
            <person name="Kyrpides N."/>
            <person name="Mavromatis K."/>
            <person name="Ivanova N."/>
            <person name="Mikhailova N."/>
            <person name="Lu M."/>
            <person name="Detter J.C."/>
            <person name="Tapia R."/>
            <person name="Han C."/>
            <person name="Land M."/>
            <person name="Hauser L."/>
            <person name="Markowitz V."/>
            <person name="Cheng J.-F."/>
            <person name="Hugenholtz P."/>
            <person name="Woyke T."/>
            <person name="Wu D."/>
            <person name="Spring S."/>
            <person name="Schuler E."/>
            <person name="Brambilla E."/>
            <person name="Klenk H.-P."/>
            <person name="Eisen J.A."/>
        </authorList>
    </citation>
    <scope>NUCLEOTIDE SEQUENCE [LARGE SCALE GENOMIC DNA]</scope>
    <source>
        <strain evidence="1 2">DSM 4140</strain>
    </source>
</reference>
<sequence>MAGGAGVMAEKPATSLGPVPLLEGIALSVAAGPEGWVTSFTRGGETIAEDRAAALPWIDPRAPGRLTNRLHEAVPLDRKAIRAALLEVFETVRSSPDAGALVSGPVARVIGETAAVSIEESDPPVYIVDLADGGRLIFQNRELADPRPATLNERWLAAHPGDALDANGRDFKTVRDYWFGIAERAEPSGAGSQWEPIAEALQRTLSTLPASTEREGLLRYGLYLEERPGGSAVLWVASGIIENVLRDRGRSIMDRTFPEFLRRDGALVSGSRRFRIGGVLCRAWGFDPGFRPENAGITVFENLIEEARP</sequence>
<dbReference type="Proteomes" id="UP000005095">
    <property type="component" value="Chromosome"/>
</dbReference>
<dbReference type="HOGENOM" id="CLU_929419_0_0_2"/>
<proteinExistence type="predicted"/>
<evidence type="ECO:0000313" key="2">
    <source>
        <dbReference type="Proteomes" id="UP000005095"/>
    </source>
</evidence>
<gene>
    <name evidence="1" type="ORF">Metli_1420</name>
</gene>
<keyword evidence="2" id="KW-1185">Reference proteome</keyword>
<evidence type="ECO:0000313" key="1">
    <source>
        <dbReference type="EMBL" id="EJG07372.1"/>
    </source>
</evidence>